<feature type="domain" description="Lipoyl-binding" evidence="1">
    <location>
        <begin position="61"/>
        <end position="132"/>
    </location>
</feature>
<name>A0A7D5D9P0_9PSED</name>
<dbReference type="EMBL" id="CP056030">
    <property type="protein sequence ID" value="QKZ05415.1"/>
    <property type="molecule type" value="Genomic_DNA"/>
</dbReference>
<dbReference type="RefSeq" id="WP_176571257.1">
    <property type="nucleotide sequence ID" value="NZ_CP056030.1"/>
</dbReference>
<dbReference type="CDD" id="cd06850">
    <property type="entry name" value="biotinyl_domain"/>
    <property type="match status" value="1"/>
</dbReference>
<reference evidence="2 3" key="1">
    <citation type="submission" date="2020-06" db="EMBL/GenBank/DDBJ databases">
        <title>Pseudomonas eucalypticola sp. nov., an endophyte of Eucalyptus dunnii leaves with biocontrol ability of eucalyptus leaf blight.</title>
        <authorList>
            <person name="Liu Y."/>
            <person name="Song Z."/>
            <person name="Zeng H."/>
            <person name="Lu M."/>
            <person name="Wang X."/>
            <person name="Lian X."/>
            <person name="Zhang Q."/>
        </authorList>
    </citation>
    <scope>NUCLEOTIDE SEQUENCE [LARGE SCALE GENOMIC DNA]</scope>
    <source>
        <strain evidence="2 3">NP-1</strain>
    </source>
</reference>
<evidence type="ECO:0000313" key="2">
    <source>
        <dbReference type="EMBL" id="QKZ05415.1"/>
    </source>
</evidence>
<dbReference type="Gene3D" id="2.40.50.100">
    <property type="match status" value="1"/>
</dbReference>
<dbReference type="InterPro" id="IPR000089">
    <property type="entry name" value="Biotin_lipoyl"/>
</dbReference>
<accession>A0A7D5D9P0</accession>
<dbReference type="Proteomes" id="UP000509568">
    <property type="component" value="Chromosome"/>
</dbReference>
<organism evidence="2 3">
    <name type="scientific">Pseudomonas eucalypticola</name>
    <dbReference type="NCBI Taxonomy" id="2599595"/>
    <lineage>
        <taxon>Bacteria</taxon>
        <taxon>Pseudomonadati</taxon>
        <taxon>Pseudomonadota</taxon>
        <taxon>Gammaproteobacteria</taxon>
        <taxon>Pseudomonadales</taxon>
        <taxon>Pseudomonadaceae</taxon>
        <taxon>Pseudomonas</taxon>
    </lineage>
</organism>
<dbReference type="AlphaFoldDB" id="A0A7D5D9P0"/>
<sequence>MNIKDIRQLVTWLSAANLTALHIQRSGFELMIRRGSAKAPLPAPVPVAQVVQAAEPVATVNASGPGHFFSQHPDERKPWVQVGDRVQAGQLLGVLQIGQLMLPVRSDRAGQVSALRAGEGEPVGYGQPLFELVN</sequence>
<dbReference type="Pfam" id="PF00364">
    <property type="entry name" value="Biotin_lipoyl"/>
    <property type="match status" value="1"/>
</dbReference>
<keyword evidence="3" id="KW-1185">Reference proteome</keyword>
<proteinExistence type="predicted"/>
<dbReference type="KEGG" id="pez:HWQ56_17080"/>
<protein>
    <recommendedName>
        <fullName evidence="1">Lipoyl-binding domain-containing protein</fullName>
    </recommendedName>
</protein>
<gene>
    <name evidence="2" type="ORF">HWQ56_17080</name>
</gene>
<dbReference type="SUPFAM" id="SSF51230">
    <property type="entry name" value="Single hybrid motif"/>
    <property type="match status" value="1"/>
</dbReference>
<evidence type="ECO:0000313" key="3">
    <source>
        <dbReference type="Proteomes" id="UP000509568"/>
    </source>
</evidence>
<evidence type="ECO:0000259" key="1">
    <source>
        <dbReference type="Pfam" id="PF00364"/>
    </source>
</evidence>
<dbReference type="InterPro" id="IPR011053">
    <property type="entry name" value="Single_hybrid_motif"/>
</dbReference>